<name>A0AAD4E8W7_9AGAM</name>
<dbReference type="RefSeq" id="XP_041227414.1">
    <property type="nucleotide sequence ID" value="XM_041376872.1"/>
</dbReference>
<accession>A0AAD4E8W7</accession>
<gene>
    <name evidence="1" type="ORF">F5891DRAFT_979319</name>
</gene>
<comment type="caution">
    <text evidence="1">The sequence shown here is derived from an EMBL/GenBank/DDBJ whole genome shotgun (WGS) entry which is preliminary data.</text>
</comment>
<proteinExistence type="predicted"/>
<dbReference type="EMBL" id="JABBWK010000020">
    <property type="protein sequence ID" value="KAG1901839.1"/>
    <property type="molecule type" value="Genomic_DNA"/>
</dbReference>
<sequence length="106" mass="11546">MFPAAGRARLLFVLLFQLWEPWGLSLLCRLEPLLGCFLCKGKILVGVQLALGCILTTFPPDFTLLPVAVALGAWSMVPVLMLEVFVEFSTSGLRGGGVGSYFQQLK</sequence>
<dbReference type="AlphaFoldDB" id="A0AAD4E8W7"/>
<evidence type="ECO:0000313" key="1">
    <source>
        <dbReference type="EMBL" id="KAG1901839.1"/>
    </source>
</evidence>
<organism evidence="1 2">
    <name type="scientific">Suillus fuscotomentosus</name>
    <dbReference type="NCBI Taxonomy" id="1912939"/>
    <lineage>
        <taxon>Eukaryota</taxon>
        <taxon>Fungi</taxon>
        <taxon>Dikarya</taxon>
        <taxon>Basidiomycota</taxon>
        <taxon>Agaricomycotina</taxon>
        <taxon>Agaricomycetes</taxon>
        <taxon>Agaricomycetidae</taxon>
        <taxon>Boletales</taxon>
        <taxon>Suillineae</taxon>
        <taxon>Suillaceae</taxon>
        <taxon>Suillus</taxon>
    </lineage>
</organism>
<keyword evidence="2" id="KW-1185">Reference proteome</keyword>
<evidence type="ECO:0000313" key="2">
    <source>
        <dbReference type="Proteomes" id="UP001195769"/>
    </source>
</evidence>
<dbReference type="GeneID" id="64671170"/>
<dbReference type="Proteomes" id="UP001195769">
    <property type="component" value="Unassembled WGS sequence"/>
</dbReference>
<protein>
    <submittedName>
        <fullName evidence="1">Uncharacterized protein</fullName>
    </submittedName>
</protein>
<reference evidence="1" key="1">
    <citation type="journal article" date="2020" name="New Phytol.">
        <title>Comparative genomics reveals dynamic genome evolution in host specialist ectomycorrhizal fungi.</title>
        <authorList>
            <person name="Lofgren L.A."/>
            <person name="Nguyen N.H."/>
            <person name="Vilgalys R."/>
            <person name="Ruytinx J."/>
            <person name="Liao H.L."/>
            <person name="Branco S."/>
            <person name="Kuo A."/>
            <person name="LaButti K."/>
            <person name="Lipzen A."/>
            <person name="Andreopoulos W."/>
            <person name="Pangilinan J."/>
            <person name="Riley R."/>
            <person name="Hundley H."/>
            <person name="Na H."/>
            <person name="Barry K."/>
            <person name="Grigoriev I.V."/>
            <person name="Stajich J.E."/>
            <person name="Kennedy P.G."/>
        </authorList>
    </citation>
    <scope>NUCLEOTIDE SEQUENCE</scope>
    <source>
        <strain evidence="1">FC203</strain>
    </source>
</reference>